<comment type="function">
    <text evidence="8">F(1)F(0) ATP synthase produces ATP from ADP in the presence of a proton or sodium gradient. F-type ATPases consist of two structural domains, F(1) containing the extramembraneous catalytic core and F(0) containing the membrane proton channel, linked together by a central stalk and a peripheral stalk. During catalysis, ATP synthesis in the catalytic domain of F(1) is coupled via a rotary mechanism of the central stalk subunits to proton translocation.</text>
</comment>
<dbReference type="AlphaFoldDB" id="A0A6P2CIP7"/>
<dbReference type="InterPro" id="IPR000711">
    <property type="entry name" value="ATPase_OSCP/dsu"/>
</dbReference>
<keyword evidence="3 8" id="KW-0375">Hydrogen ion transport</keyword>
<evidence type="ECO:0000313" key="9">
    <source>
        <dbReference type="EMBL" id="TXG91631.1"/>
    </source>
</evidence>
<dbReference type="HAMAP" id="MF_01416">
    <property type="entry name" value="ATP_synth_delta_bact"/>
    <property type="match status" value="1"/>
</dbReference>
<evidence type="ECO:0000256" key="7">
    <source>
        <dbReference type="ARBA" id="ARBA00023310"/>
    </source>
</evidence>
<dbReference type="NCBIfam" id="TIGR01145">
    <property type="entry name" value="ATP_synt_delta"/>
    <property type="match status" value="1"/>
</dbReference>
<dbReference type="GO" id="GO:0005886">
    <property type="term" value="C:plasma membrane"/>
    <property type="evidence" value="ECO:0007669"/>
    <property type="project" value="UniProtKB-SubCell"/>
</dbReference>
<comment type="function">
    <text evidence="8">This protein is part of the stalk that links CF(0) to CF(1). It either transmits conformational changes from CF(0) to CF(1) or is implicated in proton conduction.</text>
</comment>
<protein>
    <recommendedName>
        <fullName evidence="8">ATP synthase subunit delta</fullName>
    </recommendedName>
    <alternativeName>
        <fullName evidence="8">ATP synthase F(1) sector subunit delta</fullName>
    </alternativeName>
    <alternativeName>
        <fullName evidence="8">F-type ATPase subunit delta</fullName>
        <shortName evidence="8">F-ATPase subunit delta</shortName>
    </alternativeName>
</protein>
<keyword evidence="5 8" id="KW-0472">Membrane</keyword>
<dbReference type="GO" id="GO:0045259">
    <property type="term" value="C:proton-transporting ATP synthase complex"/>
    <property type="evidence" value="ECO:0007669"/>
    <property type="project" value="UniProtKB-KW"/>
</dbReference>
<evidence type="ECO:0000256" key="1">
    <source>
        <dbReference type="ARBA" id="ARBA00004370"/>
    </source>
</evidence>
<gene>
    <name evidence="8" type="primary">atpH</name>
    <name evidence="9" type="ORF">DW322_17320</name>
</gene>
<dbReference type="GO" id="GO:0046933">
    <property type="term" value="F:proton-transporting ATP synthase activity, rotational mechanism"/>
    <property type="evidence" value="ECO:0007669"/>
    <property type="project" value="UniProtKB-UniRule"/>
</dbReference>
<comment type="subcellular location">
    <subcellularLocation>
        <location evidence="8">Cell membrane</location>
        <topology evidence="8">Peripheral membrane protein</topology>
    </subcellularLocation>
    <subcellularLocation>
        <location evidence="1">Membrane</location>
    </subcellularLocation>
</comment>
<keyword evidence="4 8" id="KW-0406">Ion transport</keyword>
<keyword evidence="6 8" id="KW-0139">CF(1)</keyword>
<dbReference type="RefSeq" id="WP_010839841.1">
    <property type="nucleotide sequence ID" value="NZ_QRCM01000001.1"/>
</dbReference>
<dbReference type="SUPFAM" id="SSF47928">
    <property type="entry name" value="N-terminal domain of the delta subunit of the F1F0-ATP synthase"/>
    <property type="match status" value="1"/>
</dbReference>
<accession>A0A6P2CIP7</accession>
<evidence type="ECO:0000256" key="5">
    <source>
        <dbReference type="ARBA" id="ARBA00023136"/>
    </source>
</evidence>
<name>A0A6P2CIP7_9NOCA</name>
<dbReference type="Proteomes" id="UP000471120">
    <property type="component" value="Unassembled WGS sequence"/>
</dbReference>
<keyword evidence="8" id="KW-1003">Cell membrane</keyword>
<dbReference type="Gene3D" id="1.10.520.20">
    <property type="entry name" value="N-terminal domain of the delta subunit of the F1F0-ATP synthase"/>
    <property type="match status" value="1"/>
</dbReference>
<evidence type="ECO:0000256" key="2">
    <source>
        <dbReference type="ARBA" id="ARBA00022448"/>
    </source>
</evidence>
<dbReference type="EMBL" id="QRCM01000001">
    <property type="protein sequence ID" value="TXG91631.1"/>
    <property type="molecule type" value="Genomic_DNA"/>
</dbReference>
<dbReference type="InterPro" id="IPR026015">
    <property type="entry name" value="ATP_synth_OSCP/delta_N_sf"/>
</dbReference>
<dbReference type="InterPro" id="IPR020781">
    <property type="entry name" value="ATPase_OSCP/d_CS"/>
</dbReference>
<reference evidence="9 10" key="1">
    <citation type="submission" date="2018-07" db="EMBL/GenBank/DDBJ databases">
        <title>Genome sequence of Rhodococcus rhodnii ATCC 35071 from Rhodnius prolixus.</title>
        <authorList>
            <person name="Patel V."/>
            <person name="Vogel K.J."/>
        </authorList>
    </citation>
    <scope>NUCLEOTIDE SEQUENCE [LARGE SCALE GENOMIC DNA]</scope>
    <source>
        <strain evidence="9 10">ATCC 35071</strain>
    </source>
</reference>
<evidence type="ECO:0000256" key="8">
    <source>
        <dbReference type="HAMAP-Rule" id="MF_01416"/>
    </source>
</evidence>
<proteinExistence type="inferred from homology"/>
<dbReference type="PRINTS" id="PR00125">
    <property type="entry name" value="ATPASEDELTA"/>
</dbReference>
<dbReference type="NCBIfam" id="NF009967">
    <property type="entry name" value="PRK13430.1"/>
    <property type="match status" value="1"/>
</dbReference>
<comment type="similarity">
    <text evidence="8">Belongs to the ATPase delta chain family.</text>
</comment>
<organism evidence="9 10">
    <name type="scientific">Rhodococcus rhodnii</name>
    <dbReference type="NCBI Taxonomy" id="38312"/>
    <lineage>
        <taxon>Bacteria</taxon>
        <taxon>Bacillati</taxon>
        <taxon>Actinomycetota</taxon>
        <taxon>Actinomycetes</taxon>
        <taxon>Mycobacteriales</taxon>
        <taxon>Nocardiaceae</taxon>
        <taxon>Rhodococcus</taxon>
    </lineage>
</organism>
<evidence type="ECO:0000313" key="10">
    <source>
        <dbReference type="Proteomes" id="UP000471120"/>
    </source>
</evidence>
<sequence>MYAASREALTQTRAALSSAVDAVSPGAATATAAQTGTDLFSVVDTLDDSRGLAAAVSDASAPAAARSGLAEQIFGGKISAEALAVLTTAVAQDWSAPRDLLDSLVLLGRESLLKAAADQNQLDTVEDELFRLGRIVAGNPELEQTLSDRATTPRRKKELLTSLLYGKATAVGEALAVQAVGRLRGTAPADAFDALSNLAAAQRENLVAKVTSVSALSTQQADRLATTLTRMYGKPVTVHNEVDPELLGGLVVRVGDEVVDGSAAGRLAALRRGLA</sequence>
<dbReference type="Pfam" id="PF00213">
    <property type="entry name" value="OSCP"/>
    <property type="match status" value="1"/>
</dbReference>
<dbReference type="PANTHER" id="PTHR11910">
    <property type="entry name" value="ATP SYNTHASE DELTA CHAIN"/>
    <property type="match status" value="1"/>
</dbReference>
<dbReference type="PROSITE" id="PS00389">
    <property type="entry name" value="ATPASE_DELTA"/>
    <property type="match status" value="1"/>
</dbReference>
<evidence type="ECO:0000256" key="6">
    <source>
        <dbReference type="ARBA" id="ARBA00023196"/>
    </source>
</evidence>
<keyword evidence="7 8" id="KW-0066">ATP synthesis</keyword>
<evidence type="ECO:0000256" key="4">
    <source>
        <dbReference type="ARBA" id="ARBA00023065"/>
    </source>
</evidence>
<keyword evidence="2 8" id="KW-0813">Transport</keyword>
<evidence type="ECO:0000256" key="3">
    <source>
        <dbReference type="ARBA" id="ARBA00022781"/>
    </source>
</evidence>
<comment type="caution">
    <text evidence="9">The sequence shown here is derived from an EMBL/GenBank/DDBJ whole genome shotgun (WGS) entry which is preliminary data.</text>
</comment>